<dbReference type="AlphaFoldDB" id="A0A1Y2EKS9"/>
<keyword evidence="15" id="KW-1185">Reference proteome</keyword>
<dbReference type="GeneID" id="63779434"/>
<dbReference type="GO" id="GO:0002953">
    <property type="term" value="F:5'-deoxynucleotidase activity"/>
    <property type="evidence" value="ECO:0007669"/>
    <property type="project" value="UniProtKB-EC"/>
</dbReference>
<dbReference type="GO" id="GO:0005737">
    <property type="term" value="C:cytoplasm"/>
    <property type="evidence" value="ECO:0007669"/>
    <property type="project" value="TreeGrafter"/>
</dbReference>
<comment type="cofactor">
    <cofactor evidence="3">
        <name>Co(2+)</name>
        <dbReference type="ChEBI" id="CHEBI:48828"/>
    </cofactor>
</comment>
<evidence type="ECO:0000256" key="3">
    <source>
        <dbReference type="ARBA" id="ARBA00001941"/>
    </source>
</evidence>
<evidence type="ECO:0000256" key="10">
    <source>
        <dbReference type="ARBA" id="ARBA00022801"/>
    </source>
</evidence>
<comment type="similarity">
    <text evidence="6">Belongs to the HDDC2 family.</text>
</comment>
<dbReference type="FunCoup" id="A0A1Y2EKS9">
    <property type="interactions" value="493"/>
</dbReference>
<dbReference type="GO" id="GO:0046872">
    <property type="term" value="F:metal ion binding"/>
    <property type="evidence" value="ECO:0007669"/>
    <property type="project" value="UniProtKB-KW"/>
</dbReference>
<organism evidence="14 15">
    <name type="scientific">Pseudomassariella vexata</name>
    <dbReference type="NCBI Taxonomy" id="1141098"/>
    <lineage>
        <taxon>Eukaryota</taxon>
        <taxon>Fungi</taxon>
        <taxon>Dikarya</taxon>
        <taxon>Ascomycota</taxon>
        <taxon>Pezizomycotina</taxon>
        <taxon>Sordariomycetes</taxon>
        <taxon>Xylariomycetidae</taxon>
        <taxon>Amphisphaeriales</taxon>
        <taxon>Pseudomassariaceae</taxon>
        <taxon>Pseudomassariella</taxon>
    </lineage>
</organism>
<protein>
    <recommendedName>
        <fullName evidence="8">5'-deoxynucleotidase</fullName>
        <ecNumber evidence="8">3.1.3.89</ecNumber>
    </recommendedName>
</protein>
<comment type="cofactor">
    <cofactor evidence="4">
        <name>Mg(2+)</name>
        <dbReference type="ChEBI" id="CHEBI:18420"/>
    </cofactor>
</comment>
<dbReference type="Proteomes" id="UP000193689">
    <property type="component" value="Unassembled WGS sequence"/>
</dbReference>
<dbReference type="PANTHER" id="PTHR11845:SF13">
    <property type="entry name" value="5'-DEOXYNUCLEOTIDASE HDDC2"/>
    <property type="match status" value="1"/>
</dbReference>
<dbReference type="Gene3D" id="1.10.3210.10">
    <property type="entry name" value="Hypothetical protein af1432"/>
    <property type="match status" value="1"/>
</dbReference>
<accession>A0A1Y2EKS9</accession>
<comment type="cofactor">
    <cofactor evidence="2">
        <name>Mn(2+)</name>
        <dbReference type="ChEBI" id="CHEBI:29035"/>
    </cofactor>
</comment>
<dbReference type="RefSeq" id="XP_040721047.1">
    <property type="nucleotide sequence ID" value="XM_040863222.1"/>
</dbReference>
<feature type="domain" description="HD/PDEase" evidence="13">
    <location>
        <begin position="58"/>
        <end position="177"/>
    </location>
</feature>
<comment type="subunit">
    <text evidence="7">Homodimer.</text>
</comment>
<dbReference type="GO" id="GO:0009159">
    <property type="term" value="P:deoxyribonucleoside monophosphate catabolic process"/>
    <property type="evidence" value="ECO:0007669"/>
    <property type="project" value="UniProtKB-ARBA"/>
</dbReference>
<evidence type="ECO:0000256" key="2">
    <source>
        <dbReference type="ARBA" id="ARBA00001936"/>
    </source>
</evidence>
<dbReference type="SMART" id="SM00471">
    <property type="entry name" value="HDc"/>
    <property type="match status" value="1"/>
</dbReference>
<evidence type="ECO:0000256" key="1">
    <source>
        <dbReference type="ARBA" id="ARBA00001638"/>
    </source>
</evidence>
<name>A0A1Y2EKS9_9PEZI</name>
<dbReference type="Pfam" id="PF13023">
    <property type="entry name" value="HD_3"/>
    <property type="match status" value="1"/>
</dbReference>
<proteinExistence type="inferred from homology"/>
<keyword evidence="10" id="KW-0378">Hydrolase</keyword>
<evidence type="ECO:0000256" key="9">
    <source>
        <dbReference type="ARBA" id="ARBA00022723"/>
    </source>
</evidence>
<dbReference type="InterPro" id="IPR006674">
    <property type="entry name" value="HD_domain"/>
</dbReference>
<comment type="function">
    <text evidence="5">Catalyzes the dephosphorylation of the nucleoside 5'-monophosphates deoxyadenosine monophosphate (dAMP), deoxycytidine monophosphate (dCMP), deoxyguanosine monophosphate (dGMP) and deoxythymidine monophosphate (dTMP).</text>
</comment>
<comment type="catalytic activity">
    <reaction evidence="1">
        <text>a 2'-deoxyribonucleoside 5'-phosphate + H2O = a 2'-deoxyribonucleoside + phosphate</text>
        <dbReference type="Rhea" id="RHEA:36167"/>
        <dbReference type="ChEBI" id="CHEBI:15377"/>
        <dbReference type="ChEBI" id="CHEBI:18274"/>
        <dbReference type="ChEBI" id="CHEBI:43474"/>
        <dbReference type="ChEBI" id="CHEBI:65317"/>
        <dbReference type="EC" id="3.1.3.89"/>
    </reaction>
</comment>
<dbReference type="InterPro" id="IPR003607">
    <property type="entry name" value="HD/PDEase_dom"/>
</dbReference>
<dbReference type="STRING" id="1141098.A0A1Y2EKS9"/>
<keyword evidence="9" id="KW-0479">Metal-binding</keyword>
<evidence type="ECO:0000256" key="4">
    <source>
        <dbReference type="ARBA" id="ARBA00001946"/>
    </source>
</evidence>
<evidence type="ECO:0000259" key="13">
    <source>
        <dbReference type="SMART" id="SM00471"/>
    </source>
</evidence>
<evidence type="ECO:0000313" key="14">
    <source>
        <dbReference type="EMBL" id="ORY71455.1"/>
    </source>
</evidence>
<dbReference type="FunFam" id="1.10.3210.10:FF:000011">
    <property type="entry name" value="HD domain-containing protein 2"/>
    <property type="match status" value="1"/>
</dbReference>
<dbReference type="SUPFAM" id="SSF109604">
    <property type="entry name" value="HD-domain/PDEase-like"/>
    <property type="match status" value="1"/>
</dbReference>
<keyword evidence="11" id="KW-0460">Magnesium</keyword>
<evidence type="ECO:0000313" key="15">
    <source>
        <dbReference type="Proteomes" id="UP000193689"/>
    </source>
</evidence>
<evidence type="ECO:0000256" key="6">
    <source>
        <dbReference type="ARBA" id="ARBA00009999"/>
    </source>
</evidence>
<comment type="caution">
    <text evidence="14">The sequence shown here is derived from an EMBL/GenBank/DDBJ whole genome shotgun (WGS) entry which is preliminary data.</text>
</comment>
<sequence length="238" mass="27118">MSKDTSAAAEPWTIESALKRLPEKPVEDSESAVPFFHQVGQLKTIRRSGWIQHGVSGRIESVAEHSHRMACLAMFAPPNLDRDKCMRMCLIHDLAESLVGDITPRDGVSKPEKQRREMTSIDYIAKRLLGNVQGGAHGDDLRAIWHEFEEGKTPESKFANDLDKIELLLQMVEYEKREERKKDLGEFGYVATKVQTPEMKAWAQDILDERAQFWGKEAHARDDTLDAKAKMQSDEYYG</sequence>
<dbReference type="EC" id="3.1.3.89" evidence="8"/>
<gene>
    <name evidence="14" type="ORF">BCR38DRAFT_479947</name>
</gene>
<evidence type="ECO:0000256" key="8">
    <source>
        <dbReference type="ARBA" id="ARBA00012964"/>
    </source>
</evidence>
<evidence type="ECO:0000256" key="12">
    <source>
        <dbReference type="ARBA" id="ARBA00023285"/>
    </source>
</evidence>
<dbReference type="PANTHER" id="PTHR11845">
    <property type="entry name" value="5'-DEOXYNUCLEOTIDASE HDDC2"/>
    <property type="match status" value="1"/>
</dbReference>
<dbReference type="InParanoid" id="A0A1Y2EKS9"/>
<evidence type="ECO:0000256" key="7">
    <source>
        <dbReference type="ARBA" id="ARBA00011738"/>
    </source>
</evidence>
<dbReference type="InterPro" id="IPR039356">
    <property type="entry name" value="YfbR/HDDC2"/>
</dbReference>
<dbReference type="EMBL" id="MCFJ01000001">
    <property type="protein sequence ID" value="ORY71455.1"/>
    <property type="molecule type" value="Genomic_DNA"/>
</dbReference>
<reference evidence="14 15" key="1">
    <citation type="submission" date="2016-07" db="EMBL/GenBank/DDBJ databases">
        <title>Pervasive Adenine N6-methylation of Active Genes in Fungi.</title>
        <authorList>
            <consortium name="DOE Joint Genome Institute"/>
            <person name="Mondo S.J."/>
            <person name="Dannebaum R.O."/>
            <person name="Kuo R.C."/>
            <person name="Labutti K."/>
            <person name="Haridas S."/>
            <person name="Kuo A."/>
            <person name="Salamov A."/>
            <person name="Ahrendt S.R."/>
            <person name="Lipzen A."/>
            <person name="Sullivan W."/>
            <person name="Andreopoulos W.B."/>
            <person name="Clum A."/>
            <person name="Lindquist E."/>
            <person name="Daum C."/>
            <person name="Ramamoorthy G.K."/>
            <person name="Gryganskyi A."/>
            <person name="Culley D."/>
            <person name="Magnuson J.K."/>
            <person name="James T.Y."/>
            <person name="O'Malley M.A."/>
            <person name="Stajich J.E."/>
            <person name="Spatafora J.W."/>
            <person name="Visel A."/>
            <person name="Grigoriev I.V."/>
        </authorList>
    </citation>
    <scope>NUCLEOTIDE SEQUENCE [LARGE SCALE GENOMIC DNA]</scope>
    <source>
        <strain evidence="14 15">CBS 129021</strain>
    </source>
</reference>
<dbReference type="OrthoDB" id="10254258at2759"/>
<keyword evidence="12" id="KW-0170">Cobalt</keyword>
<evidence type="ECO:0000256" key="5">
    <source>
        <dbReference type="ARBA" id="ARBA00004074"/>
    </source>
</evidence>
<evidence type="ECO:0000256" key="11">
    <source>
        <dbReference type="ARBA" id="ARBA00022842"/>
    </source>
</evidence>